<feature type="transmembrane region" description="Helical" evidence="1">
    <location>
        <begin position="112"/>
        <end position="141"/>
    </location>
</feature>
<feature type="transmembrane region" description="Helical" evidence="1">
    <location>
        <begin position="72"/>
        <end position="91"/>
    </location>
</feature>
<keyword evidence="1" id="KW-0812">Transmembrane</keyword>
<dbReference type="PANTHER" id="PTHR35041:SF6">
    <property type="entry name" value="FORMYLMETHIONINE DEFORMYLASE-LIKE PROTEIN-RELATED"/>
    <property type="match status" value="1"/>
</dbReference>
<dbReference type="OrthoDB" id="5322539at2759"/>
<feature type="transmembrane region" description="Helical" evidence="1">
    <location>
        <begin position="527"/>
        <end position="545"/>
    </location>
</feature>
<keyword evidence="1" id="KW-0472">Membrane</keyword>
<reference evidence="2 3" key="1">
    <citation type="submission" date="2016-07" db="EMBL/GenBank/DDBJ databases">
        <title>Pervasive Adenine N6-methylation of Active Genes in Fungi.</title>
        <authorList>
            <consortium name="DOE Joint Genome Institute"/>
            <person name="Mondo S.J."/>
            <person name="Dannebaum R.O."/>
            <person name="Kuo R.C."/>
            <person name="Labutti K."/>
            <person name="Haridas S."/>
            <person name="Kuo A."/>
            <person name="Salamov A."/>
            <person name="Ahrendt S.R."/>
            <person name="Lipzen A."/>
            <person name="Sullivan W."/>
            <person name="Andreopoulos W.B."/>
            <person name="Clum A."/>
            <person name="Lindquist E."/>
            <person name="Daum C."/>
            <person name="Ramamoorthy G.K."/>
            <person name="Gryganskyi A."/>
            <person name="Culley D."/>
            <person name="Magnuson J.K."/>
            <person name="James T.Y."/>
            <person name="O'Malley M.A."/>
            <person name="Stajich J.E."/>
            <person name="Spatafora J.W."/>
            <person name="Visel A."/>
            <person name="Grigoriev I.V."/>
        </authorList>
    </citation>
    <scope>NUCLEOTIDE SEQUENCE [LARGE SCALE GENOMIC DNA]</scope>
    <source>
        <strain evidence="2 3">CBS 115471</strain>
    </source>
</reference>
<name>A0A1Y2AA99_9PLEO</name>
<keyword evidence="3" id="KW-1185">Reference proteome</keyword>
<evidence type="ECO:0000256" key="1">
    <source>
        <dbReference type="SAM" id="Phobius"/>
    </source>
</evidence>
<organism evidence="2 3">
    <name type="scientific">Clohesyomyces aquaticus</name>
    <dbReference type="NCBI Taxonomy" id="1231657"/>
    <lineage>
        <taxon>Eukaryota</taxon>
        <taxon>Fungi</taxon>
        <taxon>Dikarya</taxon>
        <taxon>Ascomycota</taxon>
        <taxon>Pezizomycotina</taxon>
        <taxon>Dothideomycetes</taxon>
        <taxon>Pleosporomycetidae</taxon>
        <taxon>Pleosporales</taxon>
        <taxon>Lindgomycetaceae</taxon>
        <taxon>Clohesyomyces</taxon>
    </lineage>
</organism>
<dbReference type="AlphaFoldDB" id="A0A1Y2AA99"/>
<feature type="transmembrane region" description="Helical" evidence="1">
    <location>
        <begin position="408"/>
        <end position="428"/>
    </location>
</feature>
<dbReference type="EMBL" id="MCFA01000002">
    <property type="protein sequence ID" value="ORY19432.1"/>
    <property type="molecule type" value="Genomic_DNA"/>
</dbReference>
<protein>
    <submittedName>
        <fullName evidence="2">Uncharacterized protein</fullName>
    </submittedName>
</protein>
<keyword evidence="1" id="KW-1133">Transmembrane helix</keyword>
<gene>
    <name evidence="2" type="ORF">BCR34DRAFT_595399</name>
</gene>
<feature type="transmembrane region" description="Helical" evidence="1">
    <location>
        <begin position="169"/>
        <end position="189"/>
    </location>
</feature>
<dbReference type="PANTHER" id="PTHR35041">
    <property type="entry name" value="MEDIATOR OF RNA POLYMERASE II TRANSCRIPTION SUBUNIT 1"/>
    <property type="match status" value="1"/>
</dbReference>
<dbReference type="STRING" id="1231657.A0A1Y2AA99"/>
<sequence length="604" mass="68041">MSFTADPQHIQVSPVDSEYIFDHEIICPDHHDLDTPSTTHNFIDYENPRNHRKSDYGLLGREQLSRGFWDRWLSPLLMIISLLLGVALSVGHHRYYERMDGREVGTIERQQWVLQTGAAFAISASAFLKTAVGIACTQSIWGKMRTGFVSLKTTDNILAIFNYEHFKRLFIGALVATMLWCLPLSSLFAPATLSVRRLTIHSTSEHNALNVDISNSSKAELFAYKNAVDLEFINGPSPSLARIAGGVAFTGERFPFTLPSTQPNISYRLGTTAPLVRCEASNAQEKQDLLDFAYELLQAPNRTRDSLKWASTPDLYGEIGFIGAIRNGRALSQSFSDLVFSNQMIFAIQNNPTDSDFDSETEFITCELWNTSLAFDVSTIDGVARIGSIEKTWLRRFNPRNADEAAEFASYTAYFLSLGTHLLGYVAWTLDEHQRLWSEAGITNTKLALGSQFSNMMSDMAISVGRYEGMQAPANVRNATLREDIEEFSLNVSLSLLSDPSFCKYELVNVTSSTDQTVYSYNKGKLLRTYGIFILFSIFCVCMGLKSSRQCELSRDTRFLNIEAAMYNDEVQQTLEEIYSDKTQRWNRRTGDEKLSSIQTKDLC</sequence>
<proteinExistence type="predicted"/>
<evidence type="ECO:0000313" key="2">
    <source>
        <dbReference type="EMBL" id="ORY19432.1"/>
    </source>
</evidence>
<evidence type="ECO:0000313" key="3">
    <source>
        <dbReference type="Proteomes" id="UP000193144"/>
    </source>
</evidence>
<dbReference type="Proteomes" id="UP000193144">
    <property type="component" value="Unassembled WGS sequence"/>
</dbReference>
<comment type="caution">
    <text evidence="2">The sequence shown here is derived from an EMBL/GenBank/DDBJ whole genome shotgun (WGS) entry which is preliminary data.</text>
</comment>
<accession>A0A1Y2AA99</accession>